<accession>A0A0A9YLM5</accession>
<feature type="region of interest" description="Disordered" evidence="1">
    <location>
        <begin position="1"/>
        <end position="21"/>
    </location>
</feature>
<feature type="region of interest" description="Disordered" evidence="1">
    <location>
        <begin position="130"/>
        <end position="159"/>
    </location>
</feature>
<reference evidence="2" key="1">
    <citation type="journal article" date="2014" name="PLoS ONE">
        <title>Transcriptome-Based Identification of ABC Transporters in the Western Tarnished Plant Bug Lygus hesperus.</title>
        <authorList>
            <person name="Hull J.J."/>
            <person name="Chaney K."/>
            <person name="Geib S.M."/>
            <person name="Fabrick J.A."/>
            <person name="Brent C.S."/>
            <person name="Walsh D."/>
            <person name="Lavine L.C."/>
        </authorList>
    </citation>
    <scope>NUCLEOTIDE SEQUENCE</scope>
</reference>
<gene>
    <name evidence="2" type="ORF">CM83_9379</name>
</gene>
<sequence length="159" mass="18377">LNKPSVEEAELKHEQDQSTSGEGIKGRRLRFCKFCEKCFLYLAHHLKCKHSNEPEVVDYVVAPTIAAKKKCLAKIITEGDRVYNELHPTAPSVLRQARGNVERIKCSYCSSFVSVKHVREHYRKHHPDKVDEGILRMKRRKTKVPPPSTPLEMEQRSEE</sequence>
<feature type="non-terminal residue" evidence="2">
    <location>
        <position position="159"/>
    </location>
</feature>
<feature type="non-terminal residue" evidence="2">
    <location>
        <position position="1"/>
    </location>
</feature>
<feature type="compositionally biased region" description="Basic and acidic residues" evidence="1">
    <location>
        <begin position="1"/>
        <end position="16"/>
    </location>
</feature>
<reference evidence="2" key="2">
    <citation type="submission" date="2014-07" db="EMBL/GenBank/DDBJ databases">
        <authorList>
            <person name="Hull J."/>
        </authorList>
    </citation>
    <scope>NUCLEOTIDE SEQUENCE</scope>
</reference>
<protein>
    <submittedName>
        <fullName evidence="2">Uncharacterized protein</fullName>
    </submittedName>
</protein>
<name>A0A0A9YLM5_LYGHE</name>
<dbReference type="EMBL" id="GBHO01013159">
    <property type="protein sequence ID" value="JAG30445.1"/>
    <property type="molecule type" value="Transcribed_RNA"/>
</dbReference>
<evidence type="ECO:0000256" key="1">
    <source>
        <dbReference type="SAM" id="MobiDB-lite"/>
    </source>
</evidence>
<dbReference type="AlphaFoldDB" id="A0A0A9YLM5"/>
<organism evidence="2">
    <name type="scientific">Lygus hesperus</name>
    <name type="common">Western plant bug</name>
    <dbReference type="NCBI Taxonomy" id="30085"/>
    <lineage>
        <taxon>Eukaryota</taxon>
        <taxon>Metazoa</taxon>
        <taxon>Ecdysozoa</taxon>
        <taxon>Arthropoda</taxon>
        <taxon>Hexapoda</taxon>
        <taxon>Insecta</taxon>
        <taxon>Pterygota</taxon>
        <taxon>Neoptera</taxon>
        <taxon>Paraneoptera</taxon>
        <taxon>Hemiptera</taxon>
        <taxon>Heteroptera</taxon>
        <taxon>Panheteroptera</taxon>
        <taxon>Cimicomorpha</taxon>
        <taxon>Miridae</taxon>
        <taxon>Mirini</taxon>
        <taxon>Lygus</taxon>
    </lineage>
</organism>
<evidence type="ECO:0000313" key="2">
    <source>
        <dbReference type="EMBL" id="JAG30445.1"/>
    </source>
</evidence>
<proteinExistence type="predicted"/>